<dbReference type="InterPro" id="IPR000683">
    <property type="entry name" value="Gfo/Idh/MocA-like_OxRdtase_N"/>
</dbReference>
<organism evidence="3 4">
    <name type="scientific">Tichowtungia aerotolerans</name>
    <dbReference type="NCBI Taxonomy" id="2697043"/>
    <lineage>
        <taxon>Bacteria</taxon>
        <taxon>Pseudomonadati</taxon>
        <taxon>Kiritimatiellota</taxon>
        <taxon>Tichowtungiia</taxon>
        <taxon>Tichowtungiales</taxon>
        <taxon>Tichowtungiaceae</taxon>
        <taxon>Tichowtungia</taxon>
    </lineage>
</organism>
<dbReference type="RefSeq" id="WP_160629446.1">
    <property type="nucleotide sequence ID" value="NZ_CP047593.1"/>
</dbReference>
<dbReference type="Gene3D" id="3.40.50.720">
    <property type="entry name" value="NAD(P)-binding Rossmann-like Domain"/>
    <property type="match status" value="1"/>
</dbReference>
<dbReference type="GO" id="GO:0000166">
    <property type="term" value="F:nucleotide binding"/>
    <property type="evidence" value="ECO:0007669"/>
    <property type="project" value="InterPro"/>
</dbReference>
<dbReference type="InterPro" id="IPR036291">
    <property type="entry name" value="NAD(P)-bd_dom_sf"/>
</dbReference>
<dbReference type="InterPro" id="IPR051450">
    <property type="entry name" value="Gfo/Idh/MocA_Oxidoreductases"/>
</dbReference>
<dbReference type="Gene3D" id="3.30.360.10">
    <property type="entry name" value="Dihydrodipicolinate Reductase, domain 2"/>
    <property type="match status" value="1"/>
</dbReference>
<dbReference type="SUPFAM" id="SSF51735">
    <property type="entry name" value="NAD(P)-binding Rossmann-fold domains"/>
    <property type="match status" value="1"/>
</dbReference>
<feature type="domain" description="Gfo/Idh/MocA-like oxidoreductase N-terminal" evidence="1">
    <location>
        <begin position="5"/>
        <end position="124"/>
    </location>
</feature>
<evidence type="ECO:0000259" key="2">
    <source>
        <dbReference type="Pfam" id="PF22725"/>
    </source>
</evidence>
<evidence type="ECO:0000313" key="3">
    <source>
        <dbReference type="EMBL" id="QHI70269.1"/>
    </source>
</evidence>
<dbReference type="InterPro" id="IPR055170">
    <property type="entry name" value="GFO_IDH_MocA-like_dom"/>
</dbReference>
<dbReference type="PANTHER" id="PTHR43377">
    <property type="entry name" value="BILIVERDIN REDUCTASE A"/>
    <property type="match status" value="1"/>
</dbReference>
<dbReference type="Pfam" id="PF01408">
    <property type="entry name" value="GFO_IDH_MocA"/>
    <property type="match status" value="1"/>
</dbReference>
<dbReference type="SUPFAM" id="SSF55347">
    <property type="entry name" value="Glyceraldehyde-3-phosphate dehydrogenase-like, C-terminal domain"/>
    <property type="match status" value="1"/>
</dbReference>
<dbReference type="Proteomes" id="UP000464954">
    <property type="component" value="Chromosome"/>
</dbReference>
<protein>
    <submittedName>
        <fullName evidence="3">Gfo/Idh/MocA family oxidoreductase</fullName>
    </submittedName>
</protein>
<reference evidence="3 4" key="1">
    <citation type="submission" date="2020-01" db="EMBL/GenBank/DDBJ databases">
        <title>Ponticoccus aerotolerans gen. nov., sp. nov., an anaerobic bacterium and proposal of Ponticoccusceae fam. nov., Ponticoccusles ord. nov. and Ponticoccuse classis nov. in the phylum Kiritimatiellaeota.</title>
        <authorList>
            <person name="Zhou L.Y."/>
            <person name="Du Z.J."/>
        </authorList>
    </citation>
    <scope>NUCLEOTIDE SEQUENCE [LARGE SCALE GENOMIC DNA]</scope>
    <source>
        <strain evidence="3 4">S-5007</strain>
    </source>
</reference>
<sequence>MKDEINVGVVGCGYWGPNLIRNFASLKGCKLKSVCDQDESRLDLIASRHPGIETFTRFDVFLDDEDLDAVVIAVPVRFHFNLAFHSLKAGKHVFIEKPMAASVEECNALIELADEKGLILMVGHTFLYSPVVRKIKEIVDSGEIGKIQYISCRRLNLGLYQQDINVAWDLAPHDLSIILHLIDSNPVEVNCRGKTNCNTTGAGCENRRNCRANIPDVSNMTLVFDDGCFATVHNSWLDPRKVRDMAIIGDRKMIVYDELQDYEKVKIFDRRIEPPVMPDESRIAYHYGDMWVPYIPPVEPLHVECSHFIECIQTGQTPLTDGRAGRDLVEILTLASESMYNSGNNMLIGKYRTLSCGEVTEGDTSCQKCLETA</sequence>
<dbReference type="EMBL" id="CP047593">
    <property type="protein sequence ID" value="QHI70269.1"/>
    <property type="molecule type" value="Genomic_DNA"/>
</dbReference>
<evidence type="ECO:0000313" key="4">
    <source>
        <dbReference type="Proteomes" id="UP000464954"/>
    </source>
</evidence>
<dbReference type="AlphaFoldDB" id="A0A6P1M633"/>
<gene>
    <name evidence="3" type="ORF">GT409_12735</name>
</gene>
<dbReference type="KEGG" id="taer:GT409_12735"/>
<proteinExistence type="predicted"/>
<name>A0A6P1M633_9BACT</name>
<dbReference type="PANTHER" id="PTHR43377:SF6">
    <property type="entry name" value="GFO_IDH_MOCA-LIKE OXIDOREDUCTASE N-TERMINAL DOMAIN-CONTAINING PROTEIN"/>
    <property type="match status" value="1"/>
</dbReference>
<feature type="domain" description="GFO/IDH/MocA-like oxidoreductase" evidence="2">
    <location>
        <begin position="132"/>
        <end position="254"/>
    </location>
</feature>
<dbReference type="Pfam" id="PF22725">
    <property type="entry name" value="GFO_IDH_MocA_C3"/>
    <property type="match status" value="1"/>
</dbReference>
<evidence type="ECO:0000259" key="1">
    <source>
        <dbReference type="Pfam" id="PF01408"/>
    </source>
</evidence>
<accession>A0A6P1M633</accession>
<keyword evidence="4" id="KW-1185">Reference proteome</keyword>